<accession>A0A0L0BR84</accession>
<evidence type="ECO:0000313" key="3">
    <source>
        <dbReference type="Proteomes" id="UP000037069"/>
    </source>
</evidence>
<dbReference type="EMBL" id="JRES01001482">
    <property type="protein sequence ID" value="KNC22526.1"/>
    <property type="molecule type" value="Genomic_DNA"/>
</dbReference>
<keyword evidence="1" id="KW-0472">Membrane</keyword>
<name>A0A0L0BR84_LUCCU</name>
<keyword evidence="1" id="KW-1133">Transmembrane helix</keyword>
<evidence type="ECO:0000256" key="1">
    <source>
        <dbReference type="SAM" id="Phobius"/>
    </source>
</evidence>
<feature type="transmembrane region" description="Helical" evidence="1">
    <location>
        <begin position="29"/>
        <end position="51"/>
    </location>
</feature>
<organism evidence="2 3">
    <name type="scientific">Lucilia cuprina</name>
    <name type="common">Green bottle fly</name>
    <name type="synonym">Australian sheep blowfly</name>
    <dbReference type="NCBI Taxonomy" id="7375"/>
    <lineage>
        <taxon>Eukaryota</taxon>
        <taxon>Metazoa</taxon>
        <taxon>Ecdysozoa</taxon>
        <taxon>Arthropoda</taxon>
        <taxon>Hexapoda</taxon>
        <taxon>Insecta</taxon>
        <taxon>Pterygota</taxon>
        <taxon>Neoptera</taxon>
        <taxon>Endopterygota</taxon>
        <taxon>Diptera</taxon>
        <taxon>Brachycera</taxon>
        <taxon>Muscomorpha</taxon>
        <taxon>Oestroidea</taxon>
        <taxon>Calliphoridae</taxon>
        <taxon>Luciliinae</taxon>
        <taxon>Lucilia</taxon>
    </lineage>
</organism>
<evidence type="ECO:0000313" key="2">
    <source>
        <dbReference type="EMBL" id="KNC22526.1"/>
    </source>
</evidence>
<proteinExistence type="predicted"/>
<keyword evidence="3" id="KW-1185">Reference proteome</keyword>
<protein>
    <submittedName>
        <fullName evidence="2">Uncharacterized protein</fullName>
    </submittedName>
</protein>
<keyword evidence="1" id="KW-0812">Transmembrane</keyword>
<feature type="transmembrane region" description="Helical" evidence="1">
    <location>
        <begin position="143"/>
        <end position="162"/>
    </location>
</feature>
<dbReference type="Proteomes" id="UP000037069">
    <property type="component" value="Unassembled WGS sequence"/>
</dbReference>
<comment type="caution">
    <text evidence="2">The sequence shown here is derived from an EMBL/GenBank/DDBJ whole genome shotgun (WGS) entry which is preliminary data.</text>
</comment>
<reference evidence="2 3" key="1">
    <citation type="journal article" date="2015" name="Nat. Commun.">
        <title>Lucilia cuprina genome unlocks parasitic fly biology to underpin future interventions.</title>
        <authorList>
            <person name="Anstead C.A."/>
            <person name="Korhonen P.K."/>
            <person name="Young N.D."/>
            <person name="Hall R.S."/>
            <person name="Jex A.R."/>
            <person name="Murali S.C."/>
            <person name="Hughes D.S."/>
            <person name="Lee S.F."/>
            <person name="Perry T."/>
            <person name="Stroehlein A.J."/>
            <person name="Ansell B.R."/>
            <person name="Breugelmans B."/>
            <person name="Hofmann A."/>
            <person name="Qu J."/>
            <person name="Dugan S."/>
            <person name="Lee S.L."/>
            <person name="Chao H."/>
            <person name="Dinh H."/>
            <person name="Han Y."/>
            <person name="Doddapaneni H.V."/>
            <person name="Worley K.C."/>
            <person name="Muzny D.M."/>
            <person name="Ioannidis P."/>
            <person name="Waterhouse R.M."/>
            <person name="Zdobnov E.M."/>
            <person name="James P.J."/>
            <person name="Bagnall N.H."/>
            <person name="Kotze A.C."/>
            <person name="Gibbs R.A."/>
            <person name="Richards S."/>
            <person name="Batterham P."/>
            <person name="Gasser R.B."/>
        </authorList>
    </citation>
    <scope>NUCLEOTIDE SEQUENCE [LARGE SCALE GENOMIC DNA]</scope>
    <source>
        <strain evidence="2 3">LS</strain>
        <tissue evidence="2">Full body</tissue>
    </source>
</reference>
<gene>
    <name evidence="2" type="ORF">FF38_13481</name>
</gene>
<sequence length="163" mass="19120">MSVFLSVESTIEPERKSFKIFQIFPITEVYLVLKWVISGCFIKTLMAGLALKKHQEGKNGIYLLFGIENEQNSFTSNNVMNQNKKIEQLRQIRYVQYYCALEISEQTQYTSPLKWCRVYCAHLAIPSISINEYGVIFVIRNTFLTTHTKMFIFLLSLFLLFYI</sequence>
<dbReference type="AlphaFoldDB" id="A0A0L0BR84"/>